<name>A0ABV0VNX6_9TELE</name>
<proteinExistence type="predicted"/>
<feature type="transmembrane region" description="Helical" evidence="1">
    <location>
        <begin position="7"/>
        <end position="33"/>
    </location>
</feature>
<keyword evidence="1" id="KW-0812">Transmembrane</keyword>
<sequence>MHLISEIVSVLAFLVVFHIKLVYVFVSGVLFFFFPSAPSFCFAEVMFWSLCWSSFDSFAWLFLIGGGGVQHSRYTNPPEKEREQGRRKRREGSIKRIRILYC</sequence>
<organism evidence="2 3">
    <name type="scientific">Xenotaenia resolanae</name>
    <dbReference type="NCBI Taxonomy" id="208358"/>
    <lineage>
        <taxon>Eukaryota</taxon>
        <taxon>Metazoa</taxon>
        <taxon>Chordata</taxon>
        <taxon>Craniata</taxon>
        <taxon>Vertebrata</taxon>
        <taxon>Euteleostomi</taxon>
        <taxon>Actinopterygii</taxon>
        <taxon>Neopterygii</taxon>
        <taxon>Teleostei</taxon>
        <taxon>Neoteleostei</taxon>
        <taxon>Acanthomorphata</taxon>
        <taxon>Ovalentaria</taxon>
        <taxon>Atherinomorphae</taxon>
        <taxon>Cyprinodontiformes</taxon>
        <taxon>Goodeidae</taxon>
        <taxon>Xenotaenia</taxon>
    </lineage>
</organism>
<keyword evidence="3" id="KW-1185">Reference proteome</keyword>
<accession>A0ABV0VNX6</accession>
<gene>
    <name evidence="2" type="ORF">XENORESO_002775</name>
</gene>
<keyword evidence="1" id="KW-0472">Membrane</keyword>
<keyword evidence="1" id="KW-1133">Transmembrane helix</keyword>
<evidence type="ECO:0000313" key="3">
    <source>
        <dbReference type="Proteomes" id="UP001444071"/>
    </source>
</evidence>
<evidence type="ECO:0000256" key="1">
    <source>
        <dbReference type="SAM" id="Phobius"/>
    </source>
</evidence>
<feature type="transmembrane region" description="Helical" evidence="1">
    <location>
        <begin position="45"/>
        <end position="64"/>
    </location>
</feature>
<reference evidence="2 3" key="1">
    <citation type="submission" date="2021-06" db="EMBL/GenBank/DDBJ databases">
        <authorList>
            <person name="Palmer J.M."/>
        </authorList>
    </citation>
    <scope>NUCLEOTIDE SEQUENCE [LARGE SCALE GENOMIC DNA]</scope>
    <source>
        <strain evidence="2 3">XR_2019</strain>
        <tissue evidence="2">Muscle</tissue>
    </source>
</reference>
<dbReference type="Proteomes" id="UP001444071">
    <property type="component" value="Unassembled WGS sequence"/>
</dbReference>
<evidence type="ECO:0008006" key="4">
    <source>
        <dbReference type="Google" id="ProtNLM"/>
    </source>
</evidence>
<evidence type="ECO:0000313" key="2">
    <source>
        <dbReference type="EMBL" id="MEQ2258819.1"/>
    </source>
</evidence>
<dbReference type="EMBL" id="JAHRIM010001479">
    <property type="protein sequence ID" value="MEQ2258819.1"/>
    <property type="molecule type" value="Genomic_DNA"/>
</dbReference>
<comment type="caution">
    <text evidence="2">The sequence shown here is derived from an EMBL/GenBank/DDBJ whole genome shotgun (WGS) entry which is preliminary data.</text>
</comment>
<protein>
    <recommendedName>
        <fullName evidence="4">Secreted protein</fullName>
    </recommendedName>
</protein>